<proteinExistence type="predicted"/>
<organism evidence="2 3">
    <name type="scientific">Aureobasidium pullulans</name>
    <name type="common">Black yeast</name>
    <name type="synonym">Pullularia pullulans</name>
    <dbReference type="NCBI Taxonomy" id="5580"/>
    <lineage>
        <taxon>Eukaryota</taxon>
        <taxon>Fungi</taxon>
        <taxon>Dikarya</taxon>
        <taxon>Ascomycota</taxon>
        <taxon>Pezizomycotina</taxon>
        <taxon>Dothideomycetes</taxon>
        <taxon>Dothideomycetidae</taxon>
        <taxon>Dothideales</taxon>
        <taxon>Saccotheciaceae</taxon>
        <taxon>Aureobasidium</taxon>
    </lineage>
</organism>
<evidence type="ECO:0000313" key="3">
    <source>
        <dbReference type="Proteomes" id="UP000310421"/>
    </source>
</evidence>
<dbReference type="AlphaFoldDB" id="A0A4S8YLA3"/>
<feature type="compositionally biased region" description="Acidic residues" evidence="1">
    <location>
        <begin position="53"/>
        <end position="64"/>
    </location>
</feature>
<reference evidence="2 3" key="1">
    <citation type="submission" date="2018-10" db="EMBL/GenBank/DDBJ databases">
        <title>Fifty Aureobasidium pullulans genomes reveal a recombining polyextremotolerant generalist.</title>
        <authorList>
            <person name="Gostincar C."/>
            <person name="Turk M."/>
            <person name="Zajc J."/>
            <person name="Gunde-Cimerman N."/>
        </authorList>
    </citation>
    <scope>NUCLEOTIDE SEQUENCE [LARGE SCALE GENOMIC DNA]</scope>
    <source>
        <strain evidence="2 3">EXF-10751</strain>
    </source>
</reference>
<comment type="caution">
    <text evidence="2">The sequence shown here is derived from an EMBL/GenBank/DDBJ whole genome shotgun (WGS) entry which is preliminary data.</text>
</comment>
<gene>
    <name evidence="2" type="ORF">D6D20_10125</name>
</gene>
<dbReference type="EMBL" id="QZAN01000245">
    <property type="protein sequence ID" value="THW54563.1"/>
    <property type="molecule type" value="Genomic_DNA"/>
</dbReference>
<sequence length="267" mass="29628">MNKPITSHSDQVSTMSDTSGDSESSVEYDGLKPFLSKHKSAHSVAQSMTHDDNDNESDTDSSSEEEGKGDELVEQTAMSKKLGYPHVFGMKSEIHLVKTWLKGLANESTHEQVCITKQHIRHNKRIMDNLGHCLKDAAPMADKYVAHRRAIPIKSVASYFDKATKKVLAAEGTGSALLKDLLAINSFRSEMLEAIEQEVILNDDFPHAKMGALNTEISKVVNSHLKTVLLTEAKKKSEVRLQKKLDADRMKANEALEKELKEIGLTN</sequence>
<dbReference type="Proteomes" id="UP000310421">
    <property type="component" value="Unassembled WGS sequence"/>
</dbReference>
<name>A0A4S8YLA3_AURPU</name>
<accession>A0A4S8YLA3</accession>
<evidence type="ECO:0000313" key="2">
    <source>
        <dbReference type="EMBL" id="THW54563.1"/>
    </source>
</evidence>
<feature type="compositionally biased region" description="Polar residues" evidence="1">
    <location>
        <begin position="1"/>
        <end position="25"/>
    </location>
</feature>
<evidence type="ECO:0000256" key="1">
    <source>
        <dbReference type="SAM" id="MobiDB-lite"/>
    </source>
</evidence>
<feature type="region of interest" description="Disordered" evidence="1">
    <location>
        <begin position="1"/>
        <end position="72"/>
    </location>
</feature>
<protein>
    <submittedName>
        <fullName evidence="2">Uncharacterized protein</fullName>
    </submittedName>
</protein>